<dbReference type="SUPFAM" id="SSF51316">
    <property type="entry name" value="Mss4-like"/>
    <property type="match status" value="1"/>
</dbReference>
<keyword evidence="2 5" id="KW-0479">Metal-binding</keyword>
<dbReference type="PANTHER" id="PTHR46081">
    <property type="entry name" value="PEPTIDE METHIONINE SULFOXIDE REDUCTASE 2"/>
    <property type="match status" value="1"/>
</dbReference>
<evidence type="ECO:0000256" key="2">
    <source>
        <dbReference type="ARBA" id="ARBA00022723"/>
    </source>
</evidence>
<evidence type="ECO:0000256" key="4">
    <source>
        <dbReference type="ARBA" id="ARBA00023002"/>
    </source>
</evidence>
<dbReference type="InterPro" id="IPR011057">
    <property type="entry name" value="Mss4-like_sf"/>
</dbReference>
<evidence type="ECO:0000256" key="6">
    <source>
        <dbReference type="SAM" id="MobiDB-lite"/>
    </source>
</evidence>
<dbReference type="Proteomes" id="UP000326340">
    <property type="component" value="Unassembled WGS sequence"/>
</dbReference>
<keyword evidence="3 5" id="KW-0862">Zinc</keyword>
<protein>
    <recommendedName>
        <fullName evidence="5">Peptide-methionine (R)-S-oxide reductase</fullName>
        <ecNumber evidence="5">1.8.4.12</ecNumber>
    </recommendedName>
</protein>
<evidence type="ECO:0000256" key="1">
    <source>
        <dbReference type="ARBA" id="ARBA00007174"/>
    </source>
</evidence>
<dbReference type="PROSITE" id="PS51790">
    <property type="entry name" value="MSRB"/>
    <property type="match status" value="1"/>
</dbReference>
<comment type="similarity">
    <text evidence="1 5">Belongs to the MsrB Met sulfoxide reductase family.</text>
</comment>
<comment type="catalytic activity">
    <reaction evidence="5">
        <text>L-methionyl-[protein] + [thioredoxin]-disulfide + H2O = L-methionyl-(R)-S-oxide-[protein] + [thioredoxin]-dithiol</text>
        <dbReference type="Rhea" id="RHEA:24164"/>
        <dbReference type="Rhea" id="RHEA-COMP:10698"/>
        <dbReference type="Rhea" id="RHEA-COMP:10700"/>
        <dbReference type="Rhea" id="RHEA-COMP:12313"/>
        <dbReference type="Rhea" id="RHEA-COMP:12314"/>
        <dbReference type="ChEBI" id="CHEBI:15377"/>
        <dbReference type="ChEBI" id="CHEBI:16044"/>
        <dbReference type="ChEBI" id="CHEBI:29950"/>
        <dbReference type="ChEBI" id="CHEBI:45764"/>
        <dbReference type="ChEBI" id="CHEBI:50058"/>
        <dbReference type="EC" id="1.8.4.12"/>
    </reaction>
</comment>
<evidence type="ECO:0000313" key="8">
    <source>
        <dbReference type="EMBL" id="TQN74573.1"/>
    </source>
</evidence>
<dbReference type="EMBL" id="PUHP01000030">
    <property type="protein sequence ID" value="TQN74573.1"/>
    <property type="molecule type" value="Genomic_DNA"/>
</dbReference>
<dbReference type="InterPro" id="IPR002579">
    <property type="entry name" value="Met_Sox_Rdtase_MsrB_dom"/>
</dbReference>
<feature type="signal peptide" evidence="5">
    <location>
        <begin position="1"/>
        <end position="22"/>
    </location>
</feature>
<feature type="region of interest" description="Disordered" evidence="6">
    <location>
        <begin position="192"/>
        <end position="212"/>
    </location>
</feature>
<dbReference type="OrthoDB" id="44061at2759"/>
<dbReference type="Gene3D" id="2.170.150.20">
    <property type="entry name" value="Peptide methionine sulfoxide reductase"/>
    <property type="match status" value="1"/>
</dbReference>
<evidence type="ECO:0000256" key="3">
    <source>
        <dbReference type="ARBA" id="ARBA00022833"/>
    </source>
</evidence>
<evidence type="ECO:0000313" key="9">
    <source>
        <dbReference type="Proteomes" id="UP000326340"/>
    </source>
</evidence>
<name>A0A5Q4C5E0_9PEZI</name>
<organism evidence="8 9">
    <name type="scientific">Colletotrichum shisoi</name>
    <dbReference type="NCBI Taxonomy" id="2078593"/>
    <lineage>
        <taxon>Eukaryota</taxon>
        <taxon>Fungi</taxon>
        <taxon>Dikarya</taxon>
        <taxon>Ascomycota</taxon>
        <taxon>Pezizomycotina</taxon>
        <taxon>Sordariomycetes</taxon>
        <taxon>Hypocreomycetidae</taxon>
        <taxon>Glomerellales</taxon>
        <taxon>Glomerellaceae</taxon>
        <taxon>Colletotrichum</taxon>
        <taxon>Colletotrichum destructivum species complex</taxon>
    </lineage>
</organism>
<dbReference type="PANTHER" id="PTHR46081:SF8">
    <property type="entry name" value="PEPTIDE METHIONINE SULFOXIDE REDUCTASE 2"/>
    <property type="match status" value="1"/>
</dbReference>
<dbReference type="NCBIfam" id="TIGR00357">
    <property type="entry name" value="peptide-methionine (R)-S-oxide reductase MsrB"/>
    <property type="match status" value="1"/>
</dbReference>
<proteinExistence type="inferred from homology"/>
<keyword evidence="9" id="KW-1185">Reference proteome</keyword>
<dbReference type="GO" id="GO:0033743">
    <property type="term" value="F:peptide-methionine (R)-S-oxide reductase activity"/>
    <property type="evidence" value="ECO:0007669"/>
    <property type="project" value="UniProtKB-EC"/>
</dbReference>
<comment type="cofactor">
    <cofactor evidence="5">
        <name>Zn(2+)</name>
        <dbReference type="ChEBI" id="CHEBI:29105"/>
    </cofactor>
    <text evidence="5">Binds 1 zinc ion per subunit.</text>
</comment>
<feature type="domain" description="MsrB" evidence="7">
    <location>
        <begin position="70"/>
        <end position="194"/>
    </location>
</feature>
<dbReference type="GO" id="GO:0046872">
    <property type="term" value="F:metal ion binding"/>
    <property type="evidence" value="ECO:0007669"/>
    <property type="project" value="UniProtKB-KW"/>
</dbReference>
<feature type="chain" id="PRO_5025095406" description="Peptide-methionine (R)-S-oxide reductase" evidence="5">
    <location>
        <begin position="23"/>
        <end position="212"/>
    </location>
</feature>
<dbReference type="Pfam" id="PF01641">
    <property type="entry name" value="SelR"/>
    <property type="match status" value="1"/>
</dbReference>
<sequence length="212" mass="23018">MRFSPFISTLVFTFSNLTRVRAAQFVRAQAPYAAARPLRASMSSIPSLGALFGSSASQKDTMSYPDNRSADEWRAVLNKEQFRILREKGTEPPGSGKFDKHYPEEGVYTCAGCSAPLYKATHKFKSGCGWPAYFDSLPGAVVRHEDRAFGMARTEIVCANCGGHLGHVFKGEGFDTPTDERHCVNSVSLSFSTDEKKAGEGSGEGAKGESKV</sequence>
<keyword evidence="4 5" id="KW-0560">Oxidoreductase</keyword>
<dbReference type="GO" id="GO:0006979">
    <property type="term" value="P:response to oxidative stress"/>
    <property type="evidence" value="ECO:0007669"/>
    <property type="project" value="InterPro"/>
</dbReference>
<accession>A0A5Q4C5E0</accession>
<dbReference type="EC" id="1.8.4.12" evidence="5"/>
<evidence type="ECO:0000259" key="7">
    <source>
        <dbReference type="PROSITE" id="PS51790"/>
    </source>
</evidence>
<comment type="caution">
    <text evidence="8">The sequence shown here is derived from an EMBL/GenBank/DDBJ whole genome shotgun (WGS) entry which is preliminary data.</text>
</comment>
<dbReference type="AlphaFoldDB" id="A0A5Q4C5E0"/>
<evidence type="ECO:0000256" key="5">
    <source>
        <dbReference type="RuleBase" id="RU365044"/>
    </source>
</evidence>
<dbReference type="InterPro" id="IPR028427">
    <property type="entry name" value="Met_Sox_Rdtase_MsrB"/>
</dbReference>
<gene>
    <name evidence="8" type="ORF">CSHISOI_00868</name>
</gene>
<dbReference type="GO" id="GO:0030091">
    <property type="term" value="P:protein repair"/>
    <property type="evidence" value="ECO:0007669"/>
    <property type="project" value="InterPro"/>
</dbReference>
<reference evidence="8 9" key="1">
    <citation type="journal article" date="2019" name="Sci. Rep.">
        <title>Colletotrichum shisoi sp. nov., an anthracnose pathogen of Perilla frutescens in Japan: molecular phylogenetic, morphological and genomic evidence.</title>
        <authorList>
            <person name="Gan P."/>
            <person name="Tsushima A."/>
            <person name="Hiroyama R."/>
            <person name="Narusaka M."/>
            <person name="Takano Y."/>
            <person name="Narusaka Y."/>
            <person name="Kawaradani M."/>
            <person name="Damm U."/>
            <person name="Shirasu K."/>
        </authorList>
    </citation>
    <scope>NUCLEOTIDE SEQUENCE [LARGE SCALE GENOMIC DNA]</scope>
    <source>
        <strain evidence="8 9">PG-2018a</strain>
    </source>
</reference>
<keyword evidence="5" id="KW-0732">Signal</keyword>